<evidence type="ECO:0000313" key="3">
    <source>
        <dbReference type="EMBL" id="WWM70294.1"/>
    </source>
</evidence>
<gene>
    <name evidence="3" type="ORF">V6R86_06285</name>
</gene>
<evidence type="ECO:0000256" key="1">
    <source>
        <dbReference type="SAM" id="SignalP"/>
    </source>
</evidence>
<feature type="signal peptide" evidence="1">
    <location>
        <begin position="1"/>
        <end position="20"/>
    </location>
</feature>
<dbReference type="EMBL" id="CP145607">
    <property type="protein sequence ID" value="WWM70294.1"/>
    <property type="molecule type" value="Genomic_DNA"/>
</dbReference>
<reference evidence="3 4" key="1">
    <citation type="submission" date="2024-02" db="EMBL/GenBank/DDBJ databases">
        <title>Full genome sequence of Sphingomonas kaistensis.</title>
        <authorList>
            <person name="Poletto B.L."/>
            <person name="Silva G."/>
            <person name="Galante D."/>
            <person name="Campos K.R."/>
            <person name="Santos M.B.N."/>
            <person name="Sacchi C.T."/>
        </authorList>
    </citation>
    <scope>NUCLEOTIDE SEQUENCE [LARGE SCALE GENOMIC DNA]</scope>
    <source>
        <strain evidence="3 4">MA4R</strain>
    </source>
</reference>
<feature type="domain" description="Ice-binding protein C-terminal" evidence="2">
    <location>
        <begin position="231"/>
        <end position="257"/>
    </location>
</feature>
<keyword evidence="4" id="KW-1185">Reference proteome</keyword>
<evidence type="ECO:0000313" key="4">
    <source>
        <dbReference type="Proteomes" id="UP001382935"/>
    </source>
</evidence>
<dbReference type="Proteomes" id="UP001382935">
    <property type="component" value="Chromosome"/>
</dbReference>
<proteinExistence type="predicted"/>
<sequence length="266" mass="27136">MRFAFLAATAALFSAGSAMAQITPGEKTITNLNSPFPAGQSFAVTEASGGGSGNITTQNVSDTDGSLNITGDRVRVQTGNQFGGGTNTGVSANSIVDLTGDFFINALGDNRALTPALRVLIQDGSQRSELIWEGAYNGSTGLGFGSADAGDLFYQFIAGQGATPGNTFGYTMMSLADWGNTYSSAAFVSALSIGVGGAPGVTGFNANVDNFAFRTDAGTTRYNFATSAVAAVPEPGTWALMLVGFGAIGGSMRRSRRSAKAIPQIA</sequence>
<dbReference type="RefSeq" id="WP_338502947.1">
    <property type="nucleotide sequence ID" value="NZ_CP145607.1"/>
</dbReference>
<accession>A0ABZ2G1P1</accession>
<protein>
    <submittedName>
        <fullName evidence="3">PEPxxWA-CTERM sorting domain-containing protein</fullName>
    </submittedName>
</protein>
<dbReference type="InterPro" id="IPR013424">
    <property type="entry name" value="Ice-binding_C"/>
</dbReference>
<dbReference type="NCBIfam" id="NF035944">
    <property type="entry name" value="PEPxxWA-CTERM"/>
    <property type="match status" value="1"/>
</dbReference>
<name>A0ABZ2G1P1_9SPHN</name>
<evidence type="ECO:0000259" key="2">
    <source>
        <dbReference type="Pfam" id="PF07589"/>
    </source>
</evidence>
<dbReference type="Pfam" id="PF07589">
    <property type="entry name" value="PEP-CTERM"/>
    <property type="match status" value="1"/>
</dbReference>
<keyword evidence="1" id="KW-0732">Signal</keyword>
<dbReference type="NCBIfam" id="TIGR02595">
    <property type="entry name" value="PEP_CTERM"/>
    <property type="match status" value="1"/>
</dbReference>
<feature type="chain" id="PRO_5047117690" evidence="1">
    <location>
        <begin position="21"/>
        <end position="266"/>
    </location>
</feature>
<organism evidence="3 4">
    <name type="scientific">Sphingomonas kaistensis</name>
    <dbReference type="NCBI Taxonomy" id="298708"/>
    <lineage>
        <taxon>Bacteria</taxon>
        <taxon>Pseudomonadati</taxon>
        <taxon>Pseudomonadota</taxon>
        <taxon>Alphaproteobacteria</taxon>
        <taxon>Sphingomonadales</taxon>
        <taxon>Sphingomonadaceae</taxon>
        <taxon>Sphingomonas</taxon>
    </lineage>
</organism>